<accession>A0AB39L4K9</accession>
<protein>
    <submittedName>
        <fullName evidence="2">STAS domain-containing protein</fullName>
    </submittedName>
</protein>
<dbReference type="Pfam" id="PF13466">
    <property type="entry name" value="STAS_2"/>
    <property type="match status" value="1"/>
</dbReference>
<feature type="domain" description="STAS" evidence="1">
    <location>
        <begin position="20"/>
        <end position="84"/>
    </location>
</feature>
<dbReference type="InterPro" id="IPR002645">
    <property type="entry name" value="STAS_dom"/>
</dbReference>
<evidence type="ECO:0000259" key="1">
    <source>
        <dbReference type="PROSITE" id="PS50801"/>
    </source>
</evidence>
<dbReference type="CDD" id="cd07043">
    <property type="entry name" value="STAS_anti-anti-sigma_factors"/>
    <property type="match status" value="1"/>
</dbReference>
<dbReference type="InterPro" id="IPR036513">
    <property type="entry name" value="STAS_dom_sf"/>
</dbReference>
<dbReference type="InterPro" id="IPR058548">
    <property type="entry name" value="MlaB-like_STAS"/>
</dbReference>
<dbReference type="PROSITE" id="PS50801">
    <property type="entry name" value="STAS"/>
    <property type="match status" value="1"/>
</dbReference>
<dbReference type="EMBL" id="CP163302">
    <property type="protein sequence ID" value="XDP46118.1"/>
    <property type="molecule type" value="Genomic_DNA"/>
</dbReference>
<dbReference type="KEGG" id="spue:AB5L97_03610"/>
<dbReference type="RefSeq" id="WP_369046499.1">
    <property type="nucleotide sequence ID" value="NZ_CP163302.1"/>
</dbReference>
<dbReference type="AlphaFoldDB" id="A0AB39L4K9"/>
<evidence type="ECO:0000313" key="2">
    <source>
        <dbReference type="EMBL" id="XDP46118.1"/>
    </source>
</evidence>
<dbReference type="Gene3D" id="3.30.750.24">
    <property type="entry name" value="STAS domain"/>
    <property type="match status" value="1"/>
</dbReference>
<sequence>MIRREDSAPAPGAEARQTTVRLQGRLDAGTGNEVLHRLLAALGPGSMLLVDLSGVEAVEAAGAEILAAVRRQALLLGGDLRVTGAAAHPLFALVDAGPEDSAHDRG</sequence>
<proteinExistence type="predicted"/>
<gene>
    <name evidence="2" type="ORF">AB5L97_03610</name>
</gene>
<name>A0AB39L4K9_9MICC</name>
<dbReference type="SUPFAM" id="SSF52091">
    <property type="entry name" value="SpoIIaa-like"/>
    <property type="match status" value="1"/>
</dbReference>
<reference evidence="2" key="1">
    <citation type="submission" date="2024-07" db="EMBL/GenBank/DDBJ databases">
        <authorList>
            <person name="fu j."/>
        </authorList>
    </citation>
    <scope>NUCLEOTIDE SEQUENCE</scope>
    <source>
        <strain evidence="2">P10A9</strain>
    </source>
</reference>
<organism evidence="2">
    <name type="scientific">Sinomonas puerhi</name>
    <dbReference type="NCBI Taxonomy" id="3238584"/>
    <lineage>
        <taxon>Bacteria</taxon>
        <taxon>Bacillati</taxon>
        <taxon>Actinomycetota</taxon>
        <taxon>Actinomycetes</taxon>
        <taxon>Micrococcales</taxon>
        <taxon>Micrococcaceae</taxon>
        <taxon>Sinomonas</taxon>
    </lineage>
</organism>